<keyword evidence="1" id="KW-0175">Coiled coil</keyword>
<keyword evidence="3" id="KW-1185">Reference proteome</keyword>
<sequence length="123" mass="14335">MPITRNQAANSTNEVEEDMLQRLNAKVEQQQKEAEERHKLAKERYKEMLKIAEEREEKLRHQLAAMKATREKPAISTPSSAKGSMTFWVQPFSEEIEQTPIPQNFKEVITESFDESQDPHTHL</sequence>
<name>A0A371EQ77_MUCPR</name>
<feature type="coiled-coil region" evidence="1">
    <location>
        <begin position="6"/>
        <end position="69"/>
    </location>
</feature>
<evidence type="ECO:0000256" key="1">
    <source>
        <dbReference type="SAM" id="Coils"/>
    </source>
</evidence>
<dbReference type="Proteomes" id="UP000257109">
    <property type="component" value="Unassembled WGS sequence"/>
</dbReference>
<proteinExistence type="predicted"/>
<dbReference type="EMBL" id="QJKJ01012647">
    <property type="protein sequence ID" value="RDX68193.1"/>
    <property type="molecule type" value="Genomic_DNA"/>
</dbReference>
<protein>
    <submittedName>
        <fullName evidence="2">Uncharacterized protein</fullName>
    </submittedName>
</protein>
<gene>
    <name evidence="2" type="ORF">CR513_52844</name>
</gene>
<accession>A0A371EQ77</accession>
<evidence type="ECO:0000313" key="2">
    <source>
        <dbReference type="EMBL" id="RDX68193.1"/>
    </source>
</evidence>
<organism evidence="2 3">
    <name type="scientific">Mucuna pruriens</name>
    <name type="common">Velvet bean</name>
    <name type="synonym">Dolichos pruriens</name>
    <dbReference type="NCBI Taxonomy" id="157652"/>
    <lineage>
        <taxon>Eukaryota</taxon>
        <taxon>Viridiplantae</taxon>
        <taxon>Streptophyta</taxon>
        <taxon>Embryophyta</taxon>
        <taxon>Tracheophyta</taxon>
        <taxon>Spermatophyta</taxon>
        <taxon>Magnoliopsida</taxon>
        <taxon>eudicotyledons</taxon>
        <taxon>Gunneridae</taxon>
        <taxon>Pentapetalae</taxon>
        <taxon>rosids</taxon>
        <taxon>fabids</taxon>
        <taxon>Fabales</taxon>
        <taxon>Fabaceae</taxon>
        <taxon>Papilionoideae</taxon>
        <taxon>50 kb inversion clade</taxon>
        <taxon>NPAAA clade</taxon>
        <taxon>indigoferoid/millettioid clade</taxon>
        <taxon>Phaseoleae</taxon>
        <taxon>Mucuna</taxon>
    </lineage>
</organism>
<reference evidence="2" key="1">
    <citation type="submission" date="2018-05" db="EMBL/GenBank/DDBJ databases">
        <title>Draft genome of Mucuna pruriens seed.</title>
        <authorList>
            <person name="Nnadi N.E."/>
            <person name="Vos R."/>
            <person name="Hasami M.H."/>
            <person name="Devisetty U.K."/>
            <person name="Aguiy J.C."/>
        </authorList>
    </citation>
    <scope>NUCLEOTIDE SEQUENCE [LARGE SCALE GENOMIC DNA]</scope>
    <source>
        <strain evidence="2">JCA_2017</strain>
    </source>
</reference>
<comment type="caution">
    <text evidence="2">The sequence shown here is derived from an EMBL/GenBank/DDBJ whole genome shotgun (WGS) entry which is preliminary data.</text>
</comment>
<feature type="non-terminal residue" evidence="2">
    <location>
        <position position="1"/>
    </location>
</feature>
<dbReference type="AlphaFoldDB" id="A0A371EQ77"/>
<evidence type="ECO:0000313" key="3">
    <source>
        <dbReference type="Proteomes" id="UP000257109"/>
    </source>
</evidence>